<evidence type="ECO:0000256" key="1">
    <source>
        <dbReference type="SAM" id="MobiDB-lite"/>
    </source>
</evidence>
<name>A0A2P8DI35_9ACTN</name>
<evidence type="ECO:0000313" key="3">
    <source>
        <dbReference type="Proteomes" id="UP000240542"/>
    </source>
</evidence>
<gene>
    <name evidence="2" type="ORF">CLV63_110175</name>
</gene>
<sequence length="331" mass="34721">MNCRPRCWAALLLSRMQVTWGNKQQRRRAKGWGPVAPARACEARVGGGSSAGRPCGRTVCGWSVVTSSSDGGRGSGLGGVGSGARWGTAAPKAARGRGPVASVGMRGGRGGRRGGEGRWWAGASGRVRGSSRGHPRVFPGAARASPRPCAAKSTAICAERHPRRVIGGVCPLWLRGSRQRGAGSGSTPRSCPSCGRVIGRGRLHAPGLRCGVRFCGWGGPAGWRGAHPDVIRVLSGLSLSSSSHDARRPRWWGAVPGLLTWSFVWASAPRRPNAPGPLRKGGRSRTPTHHRPSPHPSPTPAPAHPRPIQPEPGPSPPSLLLFPADHRHVAR</sequence>
<keyword evidence="3" id="KW-1185">Reference proteome</keyword>
<proteinExistence type="predicted"/>
<reference evidence="2 3" key="1">
    <citation type="submission" date="2018-03" db="EMBL/GenBank/DDBJ databases">
        <title>Genomic Encyclopedia of Archaeal and Bacterial Type Strains, Phase II (KMG-II): from individual species to whole genera.</title>
        <authorList>
            <person name="Goeker M."/>
        </authorList>
    </citation>
    <scope>NUCLEOTIDE SEQUENCE [LARGE SCALE GENOMIC DNA]</scope>
    <source>
        <strain evidence="2 3">DSM 45312</strain>
    </source>
</reference>
<organism evidence="2 3">
    <name type="scientific">Murinocardiopsis flavida</name>
    <dbReference type="NCBI Taxonomy" id="645275"/>
    <lineage>
        <taxon>Bacteria</taxon>
        <taxon>Bacillati</taxon>
        <taxon>Actinomycetota</taxon>
        <taxon>Actinomycetes</taxon>
        <taxon>Streptosporangiales</taxon>
        <taxon>Nocardiopsidaceae</taxon>
        <taxon>Murinocardiopsis</taxon>
    </lineage>
</organism>
<evidence type="ECO:0000313" key="2">
    <source>
        <dbReference type="EMBL" id="PSK96876.1"/>
    </source>
</evidence>
<protein>
    <submittedName>
        <fullName evidence="2">Uncharacterized protein</fullName>
    </submittedName>
</protein>
<dbReference type="Proteomes" id="UP000240542">
    <property type="component" value="Unassembled WGS sequence"/>
</dbReference>
<feature type="compositionally biased region" description="Pro residues" evidence="1">
    <location>
        <begin position="294"/>
        <end position="317"/>
    </location>
</feature>
<feature type="region of interest" description="Disordered" evidence="1">
    <location>
        <begin position="88"/>
        <end position="145"/>
    </location>
</feature>
<comment type="caution">
    <text evidence="2">The sequence shown here is derived from an EMBL/GenBank/DDBJ whole genome shotgun (WGS) entry which is preliminary data.</text>
</comment>
<dbReference type="AlphaFoldDB" id="A0A2P8DI35"/>
<accession>A0A2P8DI35</accession>
<feature type="compositionally biased region" description="Low complexity" evidence="1">
    <location>
        <begin position="118"/>
        <end position="128"/>
    </location>
</feature>
<feature type="region of interest" description="Disordered" evidence="1">
    <location>
        <begin position="270"/>
        <end position="326"/>
    </location>
</feature>
<dbReference type="EMBL" id="PYGA01000010">
    <property type="protein sequence ID" value="PSK96876.1"/>
    <property type="molecule type" value="Genomic_DNA"/>
</dbReference>
<feature type="compositionally biased region" description="Basic residues" evidence="1">
    <location>
        <begin position="280"/>
        <end position="293"/>
    </location>
</feature>